<evidence type="ECO:0000313" key="3">
    <source>
        <dbReference type="EMBL" id="RNM41676.1"/>
    </source>
</evidence>
<dbReference type="InterPro" id="IPR011733">
    <property type="entry name" value="CHP02185_IM"/>
</dbReference>
<comment type="caution">
    <text evidence="3">The sequence shown here is derived from an EMBL/GenBank/DDBJ whole genome shotgun (WGS) entry which is preliminary data.</text>
</comment>
<evidence type="ECO:0000313" key="4">
    <source>
        <dbReference type="Proteomes" id="UP000253817"/>
    </source>
</evidence>
<gene>
    <name evidence="2" type="ORF">C1876_12665</name>
    <name evidence="3" type="ORF">DMP09_08370</name>
</gene>
<evidence type="ECO:0000313" key="5">
    <source>
        <dbReference type="Proteomes" id="UP000270112"/>
    </source>
</evidence>
<evidence type="ECO:0008006" key="6">
    <source>
        <dbReference type="Google" id="ProtNLM"/>
    </source>
</evidence>
<dbReference type="EMBL" id="PPTT01000023">
    <property type="protein sequence ID" value="RDB67641.1"/>
    <property type="molecule type" value="Genomic_DNA"/>
</dbReference>
<organism evidence="3 5">
    <name type="scientific">Eggerthella sinensis</name>
    <dbReference type="NCBI Taxonomy" id="242230"/>
    <lineage>
        <taxon>Bacteria</taxon>
        <taxon>Bacillati</taxon>
        <taxon>Actinomycetota</taxon>
        <taxon>Coriobacteriia</taxon>
        <taxon>Eggerthellales</taxon>
        <taxon>Eggerthellaceae</taxon>
        <taxon>Eggerthella</taxon>
    </lineage>
</organism>
<reference evidence="3" key="3">
    <citation type="journal article" date="2019" name="Microbiol. Resour. Announc.">
        <title>Draft Genome Sequences of Type Strains of Gordonibacter faecihominis, Paraeggerthella hongkongensis, Parvibacter caecicola,Slackia equolifaciens, Slackia faecicanis, and Slackia isoflavoniconvertens.</title>
        <authorList>
            <person name="Danylec N."/>
            <person name="Stoll D.A."/>
            <person name="Dotsch A."/>
            <person name="Huch M."/>
        </authorList>
    </citation>
    <scope>NUCLEOTIDE SEQUENCE</scope>
    <source>
        <strain evidence="3">DSM 16107</strain>
    </source>
</reference>
<feature type="transmembrane region" description="Helical" evidence="1">
    <location>
        <begin position="129"/>
        <end position="148"/>
    </location>
</feature>
<keyword evidence="1" id="KW-1133">Transmembrane helix</keyword>
<reference evidence="5" key="2">
    <citation type="submission" date="2018-05" db="EMBL/GenBank/DDBJ databases">
        <title>Genome Sequencing of selected type strains of the family Eggerthellaceae.</title>
        <authorList>
            <person name="Danylec N."/>
            <person name="Stoll D.A."/>
            <person name="Doetsch A."/>
            <person name="Huch M."/>
        </authorList>
    </citation>
    <scope>NUCLEOTIDE SEQUENCE [LARGE SCALE GENOMIC DNA]</scope>
    <source>
        <strain evidence="5">DSM 16107</strain>
    </source>
</reference>
<dbReference type="RefSeq" id="WP_114547083.1">
    <property type="nucleotide sequence ID" value="NZ_CALJMG010000090.1"/>
</dbReference>
<dbReference type="Proteomes" id="UP000270112">
    <property type="component" value="Unassembled WGS sequence"/>
</dbReference>
<proteinExistence type="predicted"/>
<keyword evidence="4" id="KW-1185">Reference proteome</keyword>
<protein>
    <recommendedName>
        <fullName evidence="6">Trep_Strep domain-containing protein</fullName>
    </recommendedName>
</protein>
<keyword evidence="1" id="KW-0472">Membrane</keyword>
<name>A0A3N0IY91_9ACTN</name>
<feature type="transmembrane region" description="Helical" evidence="1">
    <location>
        <begin position="24"/>
        <end position="44"/>
    </location>
</feature>
<accession>A0A3N0IY91</accession>
<dbReference type="AlphaFoldDB" id="A0A3N0IY91"/>
<keyword evidence="1" id="KW-0812">Transmembrane</keyword>
<dbReference type="NCBIfam" id="TIGR02185">
    <property type="entry name" value="Trep_Strep"/>
    <property type="match status" value="1"/>
</dbReference>
<dbReference type="Pfam" id="PF09605">
    <property type="entry name" value="Trep_Strep"/>
    <property type="match status" value="1"/>
</dbReference>
<sequence length="210" mass="22626">MATQAAAQARRANSEGRMLKGRDLITVGIFSALYFVINFAFMLIGGFHPLLWVLMPVLIALFTGIPFMLMCAKVQKPGAVLIMGLITALIYFVTGTFTPFIIGLMAVACLVAELIRAATKYTSFKGNTVAFAVFGLGMCGSPLPIWVFRDSFFAQIASQGMSAEYISTLDAVTGTPMLFVMFIGTFIAGFAGAYLARGLFKKHFVKAGLV</sequence>
<dbReference type="OrthoDB" id="9781459at2"/>
<dbReference type="EMBL" id="QICC01000029">
    <property type="protein sequence ID" value="RNM41676.1"/>
    <property type="molecule type" value="Genomic_DNA"/>
</dbReference>
<feature type="transmembrane region" description="Helical" evidence="1">
    <location>
        <begin position="100"/>
        <end position="117"/>
    </location>
</feature>
<dbReference type="Proteomes" id="UP000253817">
    <property type="component" value="Unassembled WGS sequence"/>
</dbReference>
<feature type="transmembrane region" description="Helical" evidence="1">
    <location>
        <begin position="50"/>
        <end position="71"/>
    </location>
</feature>
<feature type="transmembrane region" description="Helical" evidence="1">
    <location>
        <begin position="78"/>
        <end position="94"/>
    </location>
</feature>
<evidence type="ECO:0000313" key="2">
    <source>
        <dbReference type="EMBL" id="RDB67641.1"/>
    </source>
</evidence>
<feature type="transmembrane region" description="Helical" evidence="1">
    <location>
        <begin position="177"/>
        <end position="196"/>
    </location>
</feature>
<evidence type="ECO:0000256" key="1">
    <source>
        <dbReference type="SAM" id="Phobius"/>
    </source>
</evidence>
<reference evidence="2 4" key="1">
    <citation type="journal article" date="2018" name="Elife">
        <title>Discovery and characterization of a prevalent human gut bacterial enzyme sufficient for the inactivation of a family of plant toxins.</title>
        <authorList>
            <person name="Koppel N."/>
            <person name="Bisanz J.E."/>
            <person name="Pandelia M.E."/>
            <person name="Turnbaugh P.J."/>
            <person name="Balskus E.P."/>
        </authorList>
    </citation>
    <scope>NUCLEOTIDE SEQUENCE [LARGE SCALE GENOMIC DNA]</scope>
    <source>
        <strain evidence="2 4">DSM 16107</strain>
    </source>
</reference>